<dbReference type="Proteomes" id="UP000012019">
    <property type="component" value="Unassembled WGS sequence"/>
</dbReference>
<dbReference type="PATRIC" id="fig|1286106.3.peg.1632"/>
<proteinExistence type="predicted"/>
<name>M7PG28_9GAMM</name>
<dbReference type="AlphaFoldDB" id="M7PG28"/>
<dbReference type="InterPro" id="IPR027417">
    <property type="entry name" value="P-loop_NTPase"/>
</dbReference>
<dbReference type="EMBL" id="APHR01000040">
    <property type="protein sequence ID" value="EMR12820.1"/>
    <property type="molecule type" value="Genomic_DNA"/>
</dbReference>
<sequence>MKVMLLGNAGAGKSSLAKQLLSEQSAVCLSLDDVAFDGSIERRPLMDSIADVQQFMERHSHWIIEGCYADILEPLVSHCETLIFLNPGVEACVRHCRARPWEPDKFATPAEQADHLENLINWVRLYETRSDEYGLARHRALFDSFAGQKIELTDPECYQSLISIW</sequence>
<dbReference type="OrthoDB" id="5296079at2"/>
<dbReference type="PANTHER" id="PTHR37816">
    <property type="entry name" value="YALI0E33011P"/>
    <property type="match status" value="1"/>
</dbReference>
<dbReference type="Gene3D" id="3.40.50.300">
    <property type="entry name" value="P-loop containing nucleotide triphosphate hydrolases"/>
    <property type="match status" value="1"/>
</dbReference>
<dbReference type="STRING" id="1286106.MPL1_08137"/>
<organism evidence="1 2">
    <name type="scientific">Methylophaga lonarensis MPL</name>
    <dbReference type="NCBI Taxonomy" id="1286106"/>
    <lineage>
        <taxon>Bacteria</taxon>
        <taxon>Pseudomonadati</taxon>
        <taxon>Pseudomonadota</taxon>
        <taxon>Gammaproteobacteria</taxon>
        <taxon>Thiotrichales</taxon>
        <taxon>Piscirickettsiaceae</taxon>
        <taxon>Methylophaga</taxon>
    </lineage>
</organism>
<dbReference type="PANTHER" id="PTHR37816:SF2">
    <property type="entry name" value="DNA TOPOLOGY MODULATION PROTEIN FLAR-RELATED PROTEIN"/>
    <property type="match status" value="1"/>
</dbReference>
<comment type="caution">
    <text evidence="1">The sequence shown here is derived from an EMBL/GenBank/DDBJ whole genome shotgun (WGS) entry which is preliminary data.</text>
</comment>
<keyword evidence="2" id="KW-1185">Reference proteome</keyword>
<evidence type="ECO:0000313" key="2">
    <source>
        <dbReference type="Proteomes" id="UP000012019"/>
    </source>
</evidence>
<dbReference type="InterPro" id="IPR052922">
    <property type="entry name" value="Cytidylate_Kinase-2"/>
</dbReference>
<evidence type="ECO:0000313" key="1">
    <source>
        <dbReference type="EMBL" id="EMR12820.1"/>
    </source>
</evidence>
<reference evidence="1 2" key="1">
    <citation type="journal article" date="2013" name="Genome Announc.">
        <title>Draft Genome Sequence of Methylophaga lonarensis MPLT, a Haloalkaliphilic (Non-Methane-Utilizing) Methylotroph.</title>
        <authorList>
            <person name="Shetty S.A."/>
            <person name="Marathe N.P."/>
            <person name="Munot H."/>
            <person name="Antony C.P."/>
            <person name="Dhotre D.P."/>
            <person name="Murrell J.C."/>
            <person name="Shouche Y.S."/>
        </authorList>
    </citation>
    <scope>NUCLEOTIDE SEQUENCE [LARGE SCALE GENOMIC DNA]</scope>
    <source>
        <strain evidence="1 2">MPL</strain>
    </source>
</reference>
<accession>M7PG28</accession>
<protein>
    <submittedName>
        <fullName evidence="1">Dihydrofolate reductase</fullName>
    </submittedName>
</protein>
<dbReference type="RefSeq" id="WP_009726611.1">
    <property type="nucleotide sequence ID" value="NZ_APHR01000040.1"/>
</dbReference>
<dbReference type="eggNOG" id="COG0563">
    <property type="taxonomic scope" value="Bacteria"/>
</dbReference>
<gene>
    <name evidence="1" type="ORF">MPL1_08137</name>
</gene>
<dbReference type="SUPFAM" id="SSF52540">
    <property type="entry name" value="P-loop containing nucleoside triphosphate hydrolases"/>
    <property type="match status" value="1"/>
</dbReference>